<dbReference type="GO" id="GO:0016491">
    <property type="term" value="F:oxidoreductase activity"/>
    <property type="evidence" value="ECO:0007669"/>
    <property type="project" value="UniProtKB-KW"/>
</dbReference>
<dbReference type="PROSITE" id="PS00061">
    <property type="entry name" value="ADH_SHORT"/>
    <property type="match status" value="1"/>
</dbReference>
<evidence type="ECO:0000313" key="4">
    <source>
        <dbReference type="EMBL" id="RUT04155.1"/>
    </source>
</evidence>
<protein>
    <submittedName>
        <fullName evidence="4">3-oxoacyl-ACP reductase</fullName>
    </submittedName>
</protein>
<accession>A0AB37UB95</accession>
<dbReference type="Proteomes" id="UP000282574">
    <property type="component" value="Unassembled WGS sequence"/>
</dbReference>
<dbReference type="PANTHER" id="PTHR42879">
    <property type="entry name" value="3-OXOACYL-(ACYL-CARRIER-PROTEIN) REDUCTASE"/>
    <property type="match status" value="1"/>
</dbReference>
<keyword evidence="2" id="KW-0560">Oxidoreductase</keyword>
<dbReference type="SUPFAM" id="SSF51735">
    <property type="entry name" value="NAD(P)-binding Rossmann-fold domains"/>
    <property type="match status" value="1"/>
</dbReference>
<evidence type="ECO:0000256" key="3">
    <source>
        <dbReference type="RuleBase" id="RU000363"/>
    </source>
</evidence>
<comment type="similarity">
    <text evidence="1 3">Belongs to the short-chain dehydrogenases/reductases (SDR) family.</text>
</comment>
<dbReference type="EMBL" id="RSCK01000090">
    <property type="protein sequence ID" value="RUT04155.1"/>
    <property type="molecule type" value="Genomic_DNA"/>
</dbReference>
<dbReference type="PANTHER" id="PTHR42879:SF6">
    <property type="entry name" value="NADPH-DEPENDENT REDUCTASE BACG"/>
    <property type="match status" value="1"/>
</dbReference>
<dbReference type="AlphaFoldDB" id="A0AB37UB95"/>
<reference evidence="4 5" key="1">
    <citation type="journal article" date="2019" name="Genome Biol. Evol.">
        <title>Day and night: Metabolic profiles and evolutionary relationships of six axenic non-marine cyanobacteria.</title>
        <authorList>
            <person name="Will S.E."/>
            <person name="Henke P."/>
            <person name="Boedeker C."/>
            <person name="Huang S."/>
            <person name="Brinkmann H."/>
            <person name="Rohde M."/>
            <person name="Jarek M."/>
            <person name="Friedl T."/>
            <person name="Seufert S."/>
            <person name="Schumacher M."/>
            <person name="Overmann J."/>
            <person name="Neumann-Schaal M."/>
            <person name="Petersen J."/>
        </authorList>
    </citation>
    <scope>NUCLEOTIDE SEQUENCE [LARGE SCALE GENOMIC DNA]</scope>
    <source>
        <strain evidence="4 5">SAG 39.79</strain>
    </source>
</reference>
<proteinExistence type="inferred from homology"/>
<dbReference type="FunFam" id="3.40.50.720:FF:000084">
    <property type="entry name" value="Short-chain dehydrogenase reductase"/>
    <property type="match status" value="1"/>
</dbReference>
<dbReference type="InterPro" id="IPR050259">
    <property type="entry name" value="SDR"/>
</dbReference>
<evidence type="ECO:0000256" key="1">
    <source>
        <dbReference type="ARBA" id="ARBA00006484"/>
    </source>
</evidence>
<dbReference type="PRINTS" id="PR00080">
    <property type="entry name" value="SDRFAMILY"/>
</dbReference>
<organism evidence="4 5">
    <name type="scientific">Chroococcidiopsis cubana SAG 39.79</name>
    <dbReference type="NCBI Taxonomy" id="388085"/>
    <lineage>
        <taxon>Bacteria</taxon>
        <taxon>Bacillati</taxon>
        <taxon>Cyanobacteriota</taxon>
        <taxon>Cyanophyceae</taxon>
        <taxon>Chroococcidiopsidales</taxon>
        <taxon>Chroococcidiopsidaceae</taxon>
        <taxon>Chroococcidiopsis</taxon>
    </lineage>
</organism>
<dbReference type="Gene3D" id="3.40.50.720">
    <property type="entry name" value="NAD(P)-binding Rossmann-like Domain"/>
    <property type="match status" value="1"/>
</dbReference>
<dbReference type="PRINTS" id="PR00081">
    <property type="entry name" value="GDHRDH"/>
</dbReference>
<dbReference type="InterPro" id="IPR036291">
    <property type="entry name" value="NAD(P)-bd_dom_sf"/>
</dbReference>
<keyword evidence="5" id="KW-1185">Reference proteome</keyword>
<comment type="caution">
    <text evidence="4">The sequence shown here is derived from an EMBL/GenBank/DDBJ whole genome shotgun (WGS) entry which is preliminary data.</text>
</comment>
<name>A0AB37UB95_9CYAN</name>
<dbReference type="InterPro" id="IPR002347">
    <property type="entry name" value="SDR_fam"/>
</dbReference>
<dbReference type="Pfam" id="PF00106">
    <property type="entry name" value="adh_short"/>
    <property type="match status" value="1"/>
</dbReference>
<dbReference type="GO" id="GO:0032787">
    <property type="term" value="P:monocarboxylic acid metabolic process"/>
    <property type="evidence" value="ECO:0007669"/>
    <property type="project" value="UniProtKB-ARBA"/>
</dbReference>
<evidence type="ECO:0000256" key="2">
    <source>
        <dbReference type="ARBA" id="ARBA00023002"/>
    </source>
</evidence>
<dbReference type="InterPro" id="IPR020904">
    <property type="entry name" value="Sc_DH/Rdtase_CS"/>
</dbReference>
<dbReference type="RefSeq" id="WP_106167174.1">
    <property type="nucleotide sequence ID" value="NZ_JAVKZF010000001.1"/>
</dbReference>
<sequence length="267" mass="28053">MDLQLQGKRALVTGSSGGIGEGIAKTLAKEGVAVVIHGRNEPSANRVAQEITATEGKAFVAIGDLSKDEDALSVAETALSALGGVDILVNNAGGYDQVDWMESTPSKWADMFNNDVISMVRLVQHLAPQMKELGWGRVIQISSSAGVQPYAFGPDYSAAKAAIINLSVSLAKDLAGTGITSNTISPGPIMTVGFEQLWRGYAKTKGWSDDWDEIERNVVKEVLPNPTGRVGRIEEVASLVALVASPLGGYINGANLRVDGGYVVGVN</sequence>
<evidence type="ECO:0000313" key="5">
    <source>
        <dbReference type="Proteomes" id="UP000282574"/>
    </source>
</evidence>
<gene>
    <name evidence="4" type="ORF">DSM107010_58750</name>
</gene>